<dbReference type="RefSeq" id="WP_111526877.1">
    <property type="nucleotide sequence ID" value="NZ_JBHRSG010000001.1"/>
</dbReference>
<reference evidence="4" key="1">
    <citation type="submission" date="2018-05" db="EMBL/GenBank/DDBJ databases">
        <authorList>
            <person name="Li X."/>
        </authorList>
    </citation>
    <scope>NUCLEOTIDE SEQUENCE [LARGE SCALE GENOMIC DNA]</scope>
    <source>
        <strain evidence="4">LX32</strain>
    </source>
</reference>
<evidence type="ECO:0000256" key="1">
    <source>
        <dbReference type="SAM" id="SignalP"/>
    </source>
</evidence>
<feature type="signal peptide" evidence="1">
    <location>
        <begin position="1"/>
        <end position="21"/>
    </location>
</feature>
<comment type="caution">
    <text evidence="3">The sequence shown here is derived from an EMBL/GenBank/DDBJ whole genome shotgun (WGS) entry which is preliminary data.</text>
</comment>
<gene>
    <name evidence="3" type="ORF">DJ017_00545</name>
</gene>
<dbReference type="InterPro" id="IPR032710">
    <property type="entry name" value="NTF2-like_dom_sf"/>
</dbReference>
<feature type="domain" description="DUF4440" evidence="2">
    <location>
        <begin position="34"/>
        <end position="147"/>
    </location>
</feature>
<dbReference type="InterPro" id="IPR027843">
    <property type="entry name" value="DUF4440"/>
</dbReference>
<dbReference type="NCBIfam" id="TIGR02246">
    <property type="entry name" value="SgcJ/EcaC family oxidoreductase"/>
    <property type="match status" value="1"/>
</dbReference>
<dbReference type="SUPFAM" id="SSF54427">
    <property type="entry name" value="NTF2-like"/>
    <property type="match status" value="1"/>
</dbReference>
<proteinExistence type="predicted"/>
<dbReference type="EMBL" id="QFYQ01000001">
    <property type="protein sequence ID" value="RAK53124.1"/>
    <property type="molecule type" value="Genomic_DNA"/>
</dbReference>
<keyword evidence="4" id="KW-1185">Reference proteome</keyword>
<keyword evidence="1" id="KW-0732">Signal</keyword>
<dbReference type="Pfam" id="PF14534">
    <property type="entry name" value="DUF4440"/>
    <property type="match status" value="1"/>
</dbReference>
<evidence type="ECO:0000313" key="4">
    <source>
        <dbReference type="Proteomes" id="UP000249254"/>
    </source>
</evidence>
<sequence>MRVRLASLAAAALMSATPALATPADDLAEAAPVIDAVNADWIPAMQARDAARVAEAYAPEAVNVAGNGQVTVGHDAFVELLRQRFAAGLSVSTGEIHRQGLAPLAPGLLLEWGQAGFTARTGAGKEVSALGPYVTVWKRQADGHWRIVRNQSF</sequence>
<accession>A0A328AIA3</accession>
<dbReference type="Gene3D" id="3.10.450.50">
    <property type="match status" value="1"/>
</dbReference>
<name>A0A328AIA3_9CAUL</name>
<protein>
    <recommendedName>
        <fullName evidence="2">DUF4440 domain-containing protein</fullName>
    </recommendedName>
</protein>
<feature type="chain" id="PRO_5016418860" description="DUF4440 domain-containing protein" evidence="1">
    <location>
        <begin position="22"/>
        <end position="153"/>
    </location>
</feature>
<dbReference type="Proteomes" id="UP000249254">
    <property type="component" value="Unassembled WGS sequence"/>
</dbReference>
<evidence type="ECO:0000259" key="2">
    <source>
        <dbReference type="Pfam" id="PF14534"/>
    </source>
</evidence>
<organism evidence="3 4">
    <name type="scientific">Phenylobacterium soli</name>
    <dbReference type="NCBI Taxonomy" id="2170551"/>
    <lineage>
        <taxon>Bacteria</taxon>
        <taxon>Pseudomonadati</taxon>
        <taxon>Pseudomonadota</taxon>
        <taxon>Alphaproteobacteria</taxon>
        <taxon>Caulobacterales</taxon>
        <taxon>Caulobacteraceae</taxon>
        <taxon>Phenylobacterium</taxon>
    </lineage>
</organism>
<evidence type="ECO:0000313" key="3">
    <source>
        <dbReference type="EMBL" id="RAK53124.1"/>
    </source>
</evidence>
<dbReference type="InterPro" id="IPR011944">
    <property type="entry name" value="Steroid_delta5-4_isomerase"/>
</dbReference>
<dbReference type="OrthoDB" id="129755at2"/>
<dbReference type="AlphaFoldDB" id="A0A328AIA3"/>